<proteinExistence type="predicted"/>
<gene>
    <name evidence="2" type="ORF">ASEP1449_LOCUS1639</name>
</gene>
<dbReference type="EMBL" id="HBHQ01002562">
    <property type="protein sequence ID" value="CAD9809816.1"/>
    <property type="molecule type" value="Transcribed_RNA"/>
</dbReference>
<protein>
    <submittedName>
        <fullName evidence="2">Uncharacterized protein</fullName>
    </submittedName>
</protein>
<dbReference type="SUPFAM" id="SSF56784">
    <property type="entry name" value="HAD-like"/>
    <property type="match status" value="1"/>
</dbReference>
<keyword evidence="1" id="KW-0732">Signal</keyword>
<sequence length="339" mass="38037">MALRSTARRLLFTSVASSAVATTVRGFSVAGPHCTFRSAPVAAQRVDSRQSVHFSMMADTEGGADNKKEGLFLFDFDGVVCDSCDECTVSALRACQQLGVLTSSETKTVDYQYPPPWLFQKMREIRPAIEVGWQIPVLLSVFLEQHDRPDAMSVHEIIENYKVLVEDWLNKWGKTERDMVDAFGGVRDAWIADDLNSWLDINTFYPGIPEALLNCEGESILATTKQQRFAIALCRHAGVSTEALPDERIYGLGMYQKKGDVICDRMAAGGYAPDETRFFEDRWPTLAKCLQDDRLDGVHFYLCAWGYVTEGELQLAHEEPRVQVLHLDDFPKIVAPRQG</sequence>
<dbReference type="AlphaFoldDB" id="A0A7S2U687"/>
<name>A0A7S2U687_9STRA</name>
<feature type="signal peptide" evidence="1">
    <location>
        <begin position="1"/>
        <end position="26"/>
    </location>
</feature>
<evidence type="ECO:0000256" key="1">
    <source>
        <dbReference type="SAM" id="SignalP"/>
    </source>
</evidence>
<organism evidence="2">
    <name type="scientific">Attheya septentrionalis</name>
    <dbReference type="NCBI Taxonomy" id="420275"/>
    <lineage>
        <taxon>Eukaryota</taxon>
        <taxon>Sar</taxon>
        <taxon>Stramenopiles</taxon>
        <taxon>Ochrophyta</taxon>
        <taxon>Bacillariophyta</taxon>
        <taxon>Coscinodiscophyceae</taxon>
        <taxon>Chaetocerotophycidae</taxon>
        <taxon>Chaetocerotales</taxon>
        <taxon>Attheyaceae</taxon>
        <taxon>Attheya</taxon>
    </lineage>
</organism>
<feature type="chain" id="PRO_5031214077" evidence="1">
    <location>
        <begin position="27"/>
        <end position="339"/>
    </location>
</feature>
<reference evidence="2" key="1">
    <citation type="submission" date="2021-01" db="EMBL/GenBank/DDBJ databases">
        <authorList>
            <person name="Corre E."/>
            <person name="Pelletier E."/>
            <person name="Niang G."/>
            <person name="Scheremetjew M."/>
            <person name="Finn R."/>
            <person name="Kale V."/>
            <person name="Holt S."/>
            <person name="Cochrane G."/>
            <person name="Meng A."/>
            <person name="Brown T."/>
            <person name="Cohen L."/>
        </authorList>
    </citation>
    <scope>NUCLEOTIDE SEQUENCE</scope>
    <source>
        <strain evidence="2">CCMP2084</strain>
    </source>
</reference>
<dbReference type="InterPro" id="IPR036412">
    <property type="entry name" value="HAD-like_sf"/>
</dbReference>
<accession>A0A7S2U687</accession>
<evidence type="ECO:0000313" key="2">
    <source>
        <dbReference type="EMBL" id="CAD9809816.1"/>
    </source>
</evidence>